<feature type="transmembrane region" description="Helical" evidence="7">
    <location>
        <begin position="138"/>
        <end position="162"/>
    </location>
</feature>
<reference evidence="9 10" key="1">
    <citation type="journal article" date="2014" name="Nature">
        <title>The genomic substrate for adaptive radiation in African cichlid fish.</title>
        <authorList>
            <person name="Brawand D."/>
            <person name="Wagner C.E."/>
            <person name="Li Y.I."/>
            <person name="Malinsky M."/>
            <person name="Keller I."/>
            <person name="Fan S."/>
            <person name="Simakov O."/>
            <person name="Ng A.Y."/>
            <person name="Lim Z.W."/>
            <person name="Bezault E."/>
            <person name="Turner-Maier J."/>
            <person name="Johnson J."/>
            <person name="Alcazar R."/>
            <person name="Noh H.J."/>
            <person name="Russell P."/>
            <person name="Aken B."/>
            <person name="Alfoldi J."/>
            <person name="Amemiya C."/>
            <person name="Azzouzi N."/>
            <person name="Baroiller J.F."/>
            <person name="Barloy-Hubler F."/>
            <person name="Berlin A."/>
            <person name="Bloomquist R."/>
            <person name="Carleton K.L."/>
            <person name="Conte M.A."/>
            <person name="D'Cotta H."/>
            <person name="Eshel O."/>
            <person name="Gaffney L."/>
            <person name="Galibert F."/>
            <person name="Gante H.F."/>
            <person name="Gnerre S."/>
            <person name="Greuter L."/>
            <person name="Guyon R."/>
            <person name="Haddad N.S."/>
            <person name="Haerty W."/>
            <person name="Harris R.M."/>
            <person name="Hofmann H.A."/>
            <person name="Hourlier T."/>
            <person name="Hulata G."/>
            <person name="Jaffe D.B."/>
            <person name="Lara M."/>
            <person name="Lee A.P."/>
            <person name="MacCallum I."/>
            <person name="Mwaiko S."/>
            <person name="Nikaido M."/>
            <person name="Nishihara H."/>
            <person name="Ozouf-Costaz C."/>
            <person name="Penman D.J."/>
            <person name="Przybylski D."/>
            <person name="Rakotomanga M."/>
            <person name="Renn S.C.P."/>
            <person name="Ribeiro F.J."/>
            <person name="Ron M."/>
            <person name="Salzburger W."/>
            <person name="Sanchez-Pulido L."/>
            <person name="Santos M.E."/>
            <person name="Searle S."/>
            <person name="Sharpe T."/>
            <person name="Swofford R."/>
            <person name="Tan F.J."/>
            <person name="Williams L."/>
            <person name="Young S."/>
            <person name="Yin S."/>
            <person name="Okada N."/>
            <person name="Kocher T.D."/>
            <person name="Miska E.A."/>
            <person name="Lander E.S."/>
            <person name="Venkatesh B."/>
            <person name="Fernald R.D."/>
            <person name="Meyer A."/>
            <person name="Ponting C.P."/>
            <person name="Streelman J.T."/>
            <person name="Lindblad-Toh K."/>
            <person name="Seehausen O."/>
            <person name="Di Palma F."/>
        </authorList>
    </citation>
    <scope>NUCLEOTIDE SEQUENCE</scope>
</reference>
<feature type="transmembrane region" description="Helical" evidence="7">
    <location>
        <begin position="57"/>
        <end position="80"/>
    </location>
</feature>
<dbReference type="PANTHER" id="PTHR26451:SF854">
    <property type="entry name" value="ODORANT RECEPTOR-RELATED"/>
    <property type="match status" value="1"/>
</dbReference>
<dbReference type="GO" id="GO:0004984">
    <property type="term" value="F:olfactory receptor activity"/>
    <property type="evidence" value="ECO:0007669"/>
    <property type="project" value="InterPro"/>
</dbReference>
<dbReference type="SUPFAM" id="SSF81321">
    <property type="entry name" value="Family A G protein-coupled receptor-like"/>
    <property type="match status" value="1"/>
</dbReference>
<dbReference type="PRINTS" id="PR00237">
    <property type="entry name" value="GPCRRHODOPSN"/>
</dbReference>
<dbReference type="InterPro" id="IPR000276">
    <property type="entry name" value="GPCR_Rhodpsn"/>
</dbReference>
<dbReference type="InterPro" id="IPR000725">
    <property type="entry name" value="Olfact_rcpt"/>
</dbReference>
<dbReference type="Gene3D" id="1.20.1070.10">
    <property type="entry name" value="Rhodopsin 7-helix transmembrane proteins"/>
    <property type="match status" value="1"/>
</dbReference>
<dbReference type="PANTHER" id="PTHR26451">
    <property type="entry name" value="G_PROTEIN_RECEP_F1_2 DOMAIN-CONTAINING PROTEIN"/>
    <property type="match status" value="1"/>
</dbReference>
<dbReference type="PROSITE" id="PS50262">
    <property type="entry name" value="G_PROTEIN_RECEP_F1_2"/>
    <property type="match status" value="1"/>
</dbReference>
<feature type="domain" description="G-protein coupled receptors family 1 profile" evidence="8">
    <location>
        <begin position="39"/>
        <end position="193"/>
    </location>
</feature>
<evidence type="ECO:0000256" key="5">
    <source>
        <dbReference type="ARBA" id="ARBA00023224"/>
    </source>
</evidence>
<evidence type="ECO:0000256" key="6">
    <source>
        <dbReference type="RuleBase" id="RU000688"/>
    </source>
</evidence>
<reference evidence="9" key="3">
    <citation type="submission" date="2025-09" db="UniProtKB">
        <authorList>
            <consortium name="Ensembl"/>
        </authorList>
    </citation>
    <scope>IDENTIFICATION</scope>
</reference>
<keyword evidence="3 7" id="KW-1133">Transmembrane helix</keyword>
<protein>
    <recommendedName>
        <fullName evidence="8">G-protein coupled receptors family 1 profile domain-containing protein</fullName>
    </recommendedName>
</protein>
<accession>A0A3P9BU44</accession>
<dbReference type="Pfam" id="PF13853">
    <property type="entry name" value="7tm_4"/>
    <property type="match status" value="1"/>
</dbReference>
<evidence type="ECO:0000313" key="9">
    <source>
        <dbReference type="Ensembl" id="ENSMZEP00005013473.1"/>
    </source>
</evidence>
<evidence type="ECO:0000256" key="4">
    <source>
        <dbReference type="ARBA" id="ARBA00023136"/>
    </source>
</evidence>
<name>A0A3P9BU44_9CICH</name>
<dbReference type="Ensembl" id="ENSMZET00005013928.1">
    <property type="protein sequence ID" value="ENSMZEP00005013473.1"/>
    <property type="gene ID" value="ENSMZEG00005010121.1"/>
</dbReference>
<feature type="transmembrane region" description="Helical" evidence="7">
    <location>
        <begin position="92"/>
        <end position="118"/>
    </location>
</feature>
<evidence type="ECO:0000256" key="7">
    <source>
        <dbReference type="SAM" id="Phobius"/>
    </source>
</evidence>
<proteinExistence type="inferred from homology"/>
<dbReference type="GeneTree" id="ENSGT00940000163767"/>
<keyword evidence="5 6" id="KW-0807">Transducer</keyword>
<keyword evidence="2 6" id="KW-0812">Transmembrane</keyword>
<dbReference type="GO" id="GO:0004930">
    <property type="term" value="F:G protein-coupled receptor activity"/>
    <property type="evidence" value="ECO:0007669"/>
    <property type="project" value="UniProtKB-KW"/>
</dbReference>
<dbReference type="PROSITE" id="PS00237">
    <property type="entry name" value="G_PROTEIN_RECEP_F1_1"/>
    <property type="match status" value="1"/>
</dbReference>
<keyword evidence="10" id="KW-1185">Reference proteome</keyword>
<dbReference type="GO" id="GO:0005549">
    <property type="term" value="F:odorant binding"/>
    <property type="evidence" value="ECO:0007669"/>
    <property type="project" value="TreeGrafter"/>
</dbReference>
<keyword evidence="6" id="KW-0297">G-protein coupled receptor</keyword>
<dbReference type="AlphaFoldDB" id="A0A3P9BU44"/>
<organism evidence="9 10">
    <name type="scientific">Maylandia zebra</name>
    <name type="common">zebra mbuna</name>
    <dbReference type="NCBI Taxonomy" id="106582"/>
    <lineage>
        <taxon>Eukaryota</taxon>
        <taxon>Metazoa</taxon>
        <taxon>Chordata</taxon>
        <taxon>Craniata</taxon>
        <taxon>Vertebrata</taxon>
        <taxon>Euteleostomi</taxon>
        <taxon>Actinopterygii</taxon>
        <taxon>Neopterygii</taxon>
        <taxon>Teleostei</taxon>
        <taxon>Neoteleostei</taxon>
        <taxon>Acanthomorphata</taxon>
        <taxon>Ovalentaria</taxon>
        <taxon>Cichlomorphae</taxon>
        <taxon>Cichliformes</taxon>
        <taxon>Cichlidae</taxon>
        <taxon>African cichlids</taxon>
        <taxon>Pseudocrenilabrinae</taxon>
        <taxon>Haplochromini</taxon>
        <taxon>Maylandia</taxon>
        <taxon>Maylandia zebra complex</taxon>
    </lineage>
</organism>
<comment type="similarity">
    <text evidence="6">Belongs to the G-protein coupled receptor 1 family.</text>
</comment>
<keyword evidence="4 7" id="KW-0472">Membrane</keyword>
<evidence type="ECO:0000259" key="8">
    <source>
        <dbReference type="PROSITE" id="PS50262"/>
    </source>
</evidence>
<reference evidence="9" key="2">
    <citation type="submission" date="2025-08" db="UniProtKB">
        <authorList>
            <consortium name="Ensembl"/>
        </authorList>
    </citation>
    <scope>IDENTIFICATION</scope>
</reference>
<keyword evidence="6" id="KW-0675">Receptor</keyword>
<comment type="subcellular location">
    <subcellularLocation>
        <location evidence="1">Membrane</location>
        <topology evidence="1">Multi-pass membrane protein</topology>
    </subcellularLocation>
</comment>
<dbReference type="InterPro" id="IPR017452">
    <property type="entry name" value="GPCR_Rhodpsn_7TM"/>
</dbReference>
<feature type="transmembrane region" description="Helical" evidence="7">
    <location>
        <begin position="18"/>
        <end position="37"/>
    </location>
</feature>
<dbReference type="Proteomes" id="UP000265160">
    <property type="component" value="LG14"/>
</dbReference>
<evidence type="ECO:0000313" key="10">
    <source>
        <dbReference type="Proteomes" id="UP000265160"/>
    </source>
</evidence>
<evidence type="ECO:0000256" key="3">
    <source>
        <dbReference type="ARBA" id="ARBA00022989"/>
    </source>
</evidence>
<dbReference type="GO" id="GO:0016020">
    <property type="term" value="C:membrane"/>
    <property type="evidence" value="ECO:0007669"/>
    <property type="project" value="UniProtKB-SubCell"/>
</dbReference>
<sequence length="223" mass="25869">LVFVLLWGNLHNRWLTKYFFAPLYLLAVTGSLLHDHTFLQPTLILTIVLNKSLHQPMYLILLNLPMYDLIGSSALFPQLIKEILKNSGIMQYSACVAQAFFIHIYAAGTVFNLSAMAYDRYIAICYPLQYSTVMTNAHIMRIITIVWMSCLVLIAVLFFLLLRLPRCRSEMTHVYCDNPSLVLGLFTIISYRLNNVSPHFRRFMGLKFREKVLNFLKNRMFSS</sequence>
<evidence type="ECO:0000256" key="2">
    <source>
        <dbReference type="ARBA" id="ARBA00022692"/>
    </source>
</evidence>
<evidence type="ECO:0000256" key="1">
    <source>
        <dbReference type="ARBA" id="ARBA00004141"/>
    </source>
</evidence>
<dbReference type="InterPro" id="IPR052921">
    <property type="entry name" value="GPCR1_Superfamily_Member"/>
</dbReference>